<feature type="compositionally biased region" description="Basic residues" evidence="1">
    <location>
        <begin position="184"/>
        <end position="195"/>
    </location>
</feature>
<feature type="compositionally biased region" description="Low complexity" evidence="1">
    <location>
        <begin position="171"/>
        <end position="183"/>
    </location>
</feature>
<feature type="compositionally biased region" description="Low complexity" evidence="1">
    <location>
        <begin position="213"/>
        <end position="230"/>
    </location>
</feature>
<name>A0ABQ7KEC0_9FUNG</name>
<feature type="region of interest" description="Disordered" evidence="1">
    <location>
        <begin position="111"/>
        <end position="236"/>
    </location>
</feature>
<feature type="region of interest" description="Disordered" evidence="1">
    <location>
        <begin position="356"/>
        <end position="403"/>
    </location>
</feature>
<feature type="region of interest" description="Disordered" evidence="1">
    <location>
        <begin position="29"/>
        <end position="52"/>
    </location>
</feature>
<gene>
    <name evidence="2" type="ORF">BGZ96_010614</name>
</gene>
<organism evidence="2 3">
    <name type="scientific">Linnemannia gamsii</name>
    <dbReference type="NCBI Taxonomy" id="64522"/>
    <lineage>
        <taxon>Eukaryota</taxon>
        <taxon>Fungi</taxon>
        <taxon>Fungi incertae sedis</taxon>
        <taxon>Mucoromycota</taxon>
        <taxon>Mortierellomycotina</taxon>
        <taxon>Mortierellomycetes</taxon>
        <taxon>Mortierellales</taxon>
        <taxon>Mortierellaceae</taxon>
        <taxon>Linnemannia</taxon>
    </lineage>
</organism>
<evidence type="ECO:0000313" key="2">
    <source>
        <dbReference type="EMBL" id="KAG0295923.1"/>
    </source>
</evidence>
<evidence type="ECO:0000256" key="1">
    <source>
        <dbReference type="SAM" id="MobiDB-lite"/>
    </source>
</evidence>
<feature type="compositionally biased region" description="Low complexity" evidence="1">
    <location>
        <begin position="364"/>
        <end position="388"/>
    </location>
</feature>
<dbReference type="EMBL" id="JAAAIM010000070">
    <property type="protein sequence ID" value="KAG0295923.1"/>
    <property type="molecule type" value="Genomic_DNA"/>
</dbReference>
<comment type="caution">
    <text evidence="2">The sequence shown here is derived from an EMBL/GenBank/DDBJ whole genome shotgun (WGS) entry which is preliminary data.</text>
</comment>
<keyword evidence="3" id="KW-1185">Reference proteome</keyword>
<feature type="region of interest" description="Disordered" evidence="1">
    <location>
        <begin position="292"/>
        <end position="323"/>
    </location>
</feature>
<sequence>MSTSAGTSAHGKNVHRSRTASAFLFPDTADYLEPSNHPSTAPSPRLQVLSGTGSPCGEGSWISLSARELLEDDYSEIDYSDMDGEDDMIYDSPPYYHDEEELLQHQYQQQQQYQQQHQQQQHLQYHQHQYHPQGRSLAFAGKGDYANLPASASSSSRHSSQEQEQAEEALRASLSTLLSSGPRPRFRQRRNRPRKIYTVDTRSQRSSPLVPASPTHLYYSSSSSPHLRPSNPESILGDLSPYFHGSITPISRDYDSASSDSEAGRQKKVYHRGILSTGQPIREHYYDIESTTLNSSDPTFSGSTTPLNSPHHSKSNTPPDSVANKVLLGPSSLMATKYVSWSVKAQSILDHAAKEPPLKAGECHSSALSSRSSSPHSSPSSSGASTPSRTRRRRCPIPEPHQGFFSRALDQRSLASHVSVSRVGMAGTMCPPLHVGLRAGILIRGSSPLRPVGTNQTSCSTQNSASARSYAFRNMSGGVLTDKGDNNCDLDIDGGPDDKENKRWYSQELGLNLWQTTLGAAALLGTGFGSGYVHLHT</sequence>
<protein>
    <submittedName>
        <fullName evidence="2">Uncharacterized protein</fullName>
    </submittedName>
</protein>
<dbReference type="Proteomes" id="UP001194696">
    <property type="component" value="Unassembled WGS sequence"/>
</dbReference>
<accession>A0ABQ7KEC0</accession>
<feature type="compositionally biased region" description="Low complexity" evidence="1">
    <location>
        <begin position="111"/>
        <end position="131"/>
    </location>
</feature>
<feature type="compositionally biased region" description="Polar residues" evidence="1">
    <location>
        <begin position="292"/>
        <end position="319"/>
    </location>
</feature>
<evidence type="ECO:0000313" key="3">
    <source>
        <dbReference type="Proteomes" id="UP001194696"/>
    </source>
</evidence>
<reference evidence="2 3" key="1">
    <citation type="journal article" date="2020" name="Fungal Divers.">
        <title>Resolving the Mortierellaceae phylogeny through synthesis of multi-gene phylogenetics and phylogenomics.</title>
        <authorList>
            <person name="Vandepol N."/>
            <person name="Liber J."/>
            <person name="Desiro A."/>
            <person name="Na H."/>
            <person name="Kennedy M."/>
            <person name="Barry K."/>
            <person name="Grigoriev I.V."/>
            <person name="Miller A.N."/>
            <person name="O'Donnell K."/>
            <person name="Stajich J.E."/>
            <person name="Bonito G."/>
        </authorList>
    </citation>
    <scope>NUCLEOTIDE SEQUENCE [LARGE SCALE GENOMIC DNA]</scope>
    <source>
        <strain evidence="2 3">AD045</strain>
    </source>
</reference>
<proteinExistence type="predicted"/>